<dbReference type="InterPro" id="IPR036938">
    <property type="entry name" value="PAP2/HPO_sf"/>
</dbReference>
<feature type="transmembrane region" description="Helical" evidence="1">
    <location>
        <begin position="72"/>
        <end position="93"/>
    </location>
</feature>
<dbReference type="EMBL" id="BFBY01000004">
    <property type="protein sequence ID" value="GBG04751.1"/>
    <property type="molecule type" value="Genomic_DNA"/>
</dbReference>
<name>A0A2Z6T7N8_9LACO</name>
<gene>
    <name evidence="3" type="ORF">LrDSM24759_06650</name>
</gene>
<dbReference type="InterPro" id="IPR000326">
    <property type="entry name" value="PAP2/HPO"/>
</dbReference>
<dbReference type="SMART" id="SM00014">
    <property type="entry name" value="acidPPc"/>
    <property type="match status" value="1"/>
</dbReference>
<proteinExistence type="predicted"/>
<keyword evidence="1" id="KW-0812">Transmembrane</keyword>
<dbReference type="PANTHER" id="PTHR14969">
    <property type="entry name" value="SPHINGOSINE-1-PHOSPHATE PHOSPHOHYDROLASE"/>
    <property type="match status" value="1"/>
</dbReference>
<dbReference type="PANTHER" id="PTHR14969:SF13">
    <property type="entry name" value="AT30094P"/>
    <property type="match status" value="1"/>
</dbReference>
<protein>
    <recommendedName>
        <fullName evidence="2">Phosphatidic acid phosphatase type 2/haloperoxidase domain-containing protein</fullName>
    </recommendedName>
</protein>
<evidence type="ECO:0000313" key="4">
    <source>
        <dbReference type="Proteomes" id="UP000257317"/>
    </source>
</evidence>
<dbReference type="Proteomes" id="UP000257317">
    <property type="component" value="Unassembled WGS sequence"/>
</dbReference>
<dbReference type="CDD" id="cd03392">
    <property type="entry name" value="PAP2_like_2"/>
    <property type="match status" value="1"/>
</dbReference>
<comment type="caution">
    <text evidence="3">The sequence shown here is derived from an EMBL/GenBank/DDBJ whole genome shotgun (WGS) entry which is preliminary data.</text>
</comment>
<evidence type="ECO:0000256" key="1">
    <source>
        <dbReference type="SAM" id="Phobius"/>
    </source>
</evidence>
<organism evidence="3 4">
    <name type="scientific">Lactobacillus rodentium</name>
    <dbReference type="NCBI Taxonomy" id="947835"/>
    <lineage>
        <taxon>Bacteria</taxon>
        <taxon>Bacillati</taxon>
        <taxon>Bacillota</taxon>
        <taxon>Bacilli</taxon>
        <taxon>Lactobacillales</taxon>
        <taxon>Lactobacillaceae</taxon>
        <taxon>Lactobacillus</taxon>
    </lineage>
</organism>
<accession>A0A2Z6T7N8</accession>
<keyword evidence="1" id="KW-0472">Membrane</keyword>
<sequence length="129" mass="14409">MASSIVITLLSADAIGFVVKHLIQRARPAGHMPIDDGFSFPSGHTLGMGILVIWLIMVLLPKILKNRTTRIWVDVVLLIWLGLVMCSRVYLLAHYPSDVCGSLAFALMWVGIVELFLHNMAKKLWNINI</sequence>
<dbReference type="AlphaFoldDB" id="A0A2Z6T7N8"/>
<feature type="domain" description="Phosphatidic acid phosphatase type 2/haloperoxidase" evidence="2">
    <location>
        <begin position="2"/>
        <end position="109"/>
    </location>
</feature>
<evidence type="ECO:0000259" key="2">
    <source>
        <dbReference type="SMART" id="SM00014"/>
    </source>
</evidence>
<keyword evidence="1" id="KW-1133">Transmembrane helix</keyword>
<feature type="transmembrane region" description="Helical" evidence="1">
    <location>
        <begin position="99"/>
        <end position="117"/>
    </location>
</feature>
<keyword evidence="4" id="KW-1185">Reference proteome</keyword>
<evidence type="ECO:0000313" key="3">
    <source>
        <dbReference type="EMBL" id="GBG04751.1"/>
    </source>
</evidence>
<dbReference type="Gene3D" id="1.20.144.10">
    <property type="entry name" value="Phosphatidic acid phosphatase type 2/haloperoxidase"/>
    <property type="match status" value="1"/>
</dbReference>
<reference evidence="4" key="1">
    <citation type="submission" date="2018-03" db="EMBL/GenBank/DDBJ databases">
        <title>New taxa in the Lactobacillus gasseri group.</title>
        <authorList>
            <person name="Tanizawa Y."/>
            <person name="Tohno M."/>
            <person name="Endo A."/>
            <person name="Arita M."/>
        </authorList>
    </citation>
    <scope>NUCLEOTIDE SEQUENCE [LARGE SCALE GENOMIC DNA]</scope>
    <source>
        <strain evidence="4">DSM 24759</strain>
    </source>
</reference>
<dbReference type="SUPFAM" id="SSF48317">
    <property type="entry name" value="Acid phosphatase/Vanadium-dependent haloperoxidase"/>
    <property type="match status" value="1"/>
</dbReference>
<dbReference type="Pfam" id="PF01569">
    <property type="entry name" value="PAP2"/>
    <property type="match status" value="1"/>
</dbReference>
<feature type="transmembrane region" description="Helical" evidence="1">
    <location>
        <begin position="38"/>
        <end position="60"/>
    </location>
</feature>